<accession>A0A484NCT4</accession>
<organism evidence="8 9">
    <name type="scientific">Cuscuta campestris</name>
    <dbReference type="NCBI Taxonomy" id="132261"/>
    <lineage>
        <taxon>Eukaryota</taxon>
        <taxon>Viridiplantae</taxon>
        <taxon>Streptophyta</taxon>
        <taxon>Embryophyta</taxon>
        <taxon>Tracheophyta</taxon>
        <taxon>Spermatophyta</taxon>
        <taxon>Magnoliopsida</taxon>
        <taxon>eudicotyledons</taxon>
        <taxon>Gunneridae</taxon>
        <taxon>Pentapetalae</taxon>
        <taxon>asterids</taxon>
        <taxon>lamiids</taxon>
        <taxon>Solanales</taxon>
        <taxon>Convolvulaceae</taxon>
        <taxon>Cuscuteae</taxon>
        <taxon>Cuscuta</taxon>
        <taxon>Cuscuta subgen. Grammica</taxon>
        <taxon>Cuscuta sect. Cleistogrammica</taxon>
    </lineage>
</organism>
<dbReference type="Proteomes" id="UP000595140">
    <property type="component" value="Unassembled WGS sequence"/>
</dbReference>
<dbReference type="OrthoDB" id="614712at2759"/>
<dbReference type="GO" id="GO:0005576">
    <property type="term" value="C:extracellular region"/>
    <property type="evidence" value="ECO:0007669"/>
    <property type="project" value="UniProtKB-SubCell"/>
</dbReference>
<dbReference type="Pfam" id="PF17181">
    <property type="entry name" value="EPF"/>
    <property type="match status" value="1"/>
</dbReference>
<comment type="function">
    <text evidence="7">Controls stomatal patterning.</text>
</comment>
<dbReference type="PANTHER" id="PTHR33109:SF7">
    <property type="entry name" value="EPIDERMAL PATTERNING FACTOR-LIKE PROTEIN 2"/>
    <property type="match status" value="1"/>
</dbReference>
<proteinExistence type="inferred from homology"/>
<sequence length="133" mass="15360">MAARHCMSSRHGNQRPLLFLLLFSVSIFTHYSFCAQGRVIVLEKQHQTEHKEDTTSQGRRVLIGSRPPRCESKCRNCGHCEAVQVPVVPNLKRQPTIRSRDLPRNVAFSREDYLSNYKPMCWKCKCGDLIFNP</sequence>
<dbReference type="GO" id="GO:0010052">
    <property type="term" value="P:guard cell differentiation"/>
    <property type="evidence" value="ECO:0007669"/>
    <property type="project" value="UniProtKB-UniRule"/>
</dbReference>
<comment type="similarity">
    <text evidence="2 7">Belongs to the plant cysteine rich small secretory peptide family. Epidermal patterning factor subfamily.</text>
</comment>
<dbReference type="EMBL" id="OOIL02006641">
    <property type="protein sequence ID" value="VFQ99032.1"/>
    <property type="molecule type" value="Genomic_DNA"/>
</dbReference>
<evidence type="ECO:0000313" key="8">
    <source>
        <dbReference type="EMBL" id="VFQ99032.1"/>
    </source>
</evidence>
<evidence type="ECO:0000256" key="6">
    <source>
        <dbReference type="ARBA" id="ARBA00023157"/>
    </source>
</evidence>
<evidence type="ECO:0000256" key="7">
    <source>
        <dbReference type="RuleBase" id="RU367102"/>
    </source>
</evidence>
<keyword evidence="6" id="KW-1015">Disulfide bond</keyword>
<reference evidence="8 9" key="1">
    <citation type="submission" date="2018-04" db="EMBL/GenBank/DDBJ databases">
        <authorList>
            <person name="Vogel A."/>
        </authorList>
    </citation>
    <scope>NUCLEOTIDE SEQUENCE [LARGE SCALE GENOMIC DNA]</scope>
</reference>
<evidence type="ECO:0000313" key="9">
    <source>
        <dbReference type="Proteomes" id="UP000595140"/>
    </source>
</evidence>
<evidence type="ECO:0000256" key="2">
    <source>
        <dbReference type="ARBA" id="ARBA00008127"/>
    </source>
</evidence>
<dbReference type="InterPro" id="IPR039455">
    <property type="entry name" value="EPFL"/>
</dbReference>
<evidence type="ECO:0000256" key="5">
    <source>
        <dbReference type="ARBA" id="ARBA00022729"/>
    </source>
</evidence>
<dbReference type="PANTHER" id="PTHR33109">
    <property type="entry name" value="EPIDERMAL PATTERNING FACTOR-LIKE PROTEIN 4"/>
    <property type="match status" value="1"/>
</dbReference>
<name>A0A484NCT4_9ASTE</name>
<keyword evidence="3 7" id="KW-0217">Developmental protein</keyword>
<dbReference type="AlphaFoldDB" id="A0A484NCT4"/>
<evidence type="ECO:0000256" key="1">
    <source>
        <dbReference type="ARBA" id="ARBA00004613"/>
    </source>
</evidence>
<evidence type="ECO:0000256" key="4">
    <source>
        <dbReference type="ARBA" id="ARBA00022525"/>
    </source>
</evidence>
<comment type="subcellular location">
    <subcellularLocation>
        <location evidence="1 7">Secreted</location>
    </subcellularLocation>
</comment>
<keyword evidence="9" id="KW-1185">Reference proteome</keyword>
<keyword evidence="5" id="KW-0732">Signal</keyword>
<protein>
    <recommendedName>
        <fullName evidence="7">Epidermal patterning factor-like protein</fullName>
    </recommendedName>
</protein>
<gene>
    <name evidence="8" type="ORF">CCAM_LOCUS40808</name>
</gene>
<evidence type="ECO:0000256" key="3">
    <source>
        <dbReference type="ARBA" id="ARBA00022473"/>
    </source>
</evidence>
<keyword evidence="4 7" id="KW-0964">Secreted</keyword>